<evidence type="ECO:0000313" key="7">
    <source>
        <dbReference type="Proteomes" id="UP000663856"/>
    </source>
</evidence>
<proteinExistence type="predicted"/>
<gene>
    <name evidence="2" type="ORF">CJN711_LOCUS20091</name>
    <name evidence="3" type="ORF">KQP761_LOCUS16123</name>
    <name evidence="5" type="ORF">MBJ925_LOCUS16369</name>
    <name evidence="4" type="ORF">WKI299_LOCUS2642</name>
    <name evidence="6" type="ORF">XDN619_LOCUS16948</name>
</gene>
<dbReference type="EMBL" id="CAJNOV010009441">
    <property type="protein sequence ID" value="CAF1364198.1"/>
    <property type="molecule type" value="Genomic_DNA"/>
</dbReference>
<dbReference type="EMBL" id="CAJNRG010007246">
    <property type="protein sequence ID" value="CAF2092615.1"/>
    <property type="molecule type" value="Genomic_DNA"/>
</dbReference>
<sequence>MLVLILLFMPNQGSTCPSSPQTMPMAYSDAEMDTNDNSYESDVEFCDKDVPNSPLDLTINSIRYPSAKRPISSQNLLPLPEIVRPKPSHIFAPPMLENPLLPSPQIVTQPKAEWHYRSMKDLAKKHIPYLSGDGPQRTPIRIKVPPIIGLNVPPIINHQLYLGVKVVTIDEQYHASKVIVPPRTSVVESQLSRDNNLECLNFGECNSTDYFDPLSRCVYFQITYEERAAELKEVRFHMFNLYQNQMLTKDIIESNQLDSCKLAFWFCIRDNNHFIPESSRTYSVIIRESKLTSRPRVSQTRINQGHALLIDPRESNEHFSHEITNSGTDHVPDRC</sequence>
<dbReference type="EMBL" id="CAJNOW010008076">
    <property type="protein sequence ID" value="CAF1528398.1"/>
    <property type="molecule type" value="Genomic_DNA"/>
</dbReference>
<dbReference type="Proteomes" id="UP000663855">
    <property type="component" value="Unassembled WGS sequence"/>
</dbReference>
<dbReference type="EMBL" id="CAJNRE010007935">
    <property type="protein sequence ID" value="CAF2069048.1"/>
    <property type="molecule type" value="Genomic_DNA"/>
</dbReference>
<evidence type="ECO:0000313" key="2">
    <source>
        <dbReference type="EMBL" id="CAF1364198.1"/>
    </source>
</evidence>
<dbReference type="Proteomes" id="UP000663824">
    <property type="component" value="Unassembled WGS sequence"/>
</dbReference>
<dbReference type="OrthoDB" id="9985441at2759"/>
<evidence type="ECO:0000313" key="4">
    <source>
        <dbReference type="EMBL" id="CAF1956795.1"/>
    </source>
</evidence>
<dbReference type="EMBL" id="CAJNRF010000359">
    <property type="protein sequence ID" value="CAF1956795.1"/>
    <property type="molecule type" value="Genomic_DNA"/>
</dbReference>
<evidence type="ECO:0000313" key="6">
    <source>
        <dbReference type="EMBL" id="CAF2092615.1"/>
    </source>
</evidence>
<reference evidence="4" key="1">
    <citation type="submission" date="2021-02" db="EMBL/GenBank/DDBJ databases">
        <authorList>
            <person name="Nowell W R."/>
        </authorList>
    </citation>
    <scope>NUCLEOTIDE SEQUENCE</scope>
</reference>
<accession>A0A816LS38</accession>
<feature type="chain" id="PRO_5036230257" evidence="1">
    <location>
        <begin position="16"/>
        <end position="335"/>
    </location>
</feature>
<protein>
    <submittedName>
        <fullName evidence="4">Uncharacterized protein</fullName>
    </submittedName>
</protein>
<feature type="signal peptide" evidence="1">
    <location>
        <begin position="1"/>
        <end position="15"/>
    </location>
</feature>
<dbReference type="Proteomes" id="UP000663856">
    <property type="component" value="Unassembled WGS sequence"/>
</dbReference>
<comment type="caution">
    <text evidence="4">The sequence shown here is derived from an EMBL/GenBank/DDBJ whole genome shotgun (WGS) entry which is preliminary data.</text>
</comment>
<dbReference type="AlphaFoldDB" id="A0A816LS38"/>
<keyword evidence="1" id="KW-0732">Signal</keyword>
<evidence type="ECO:0000313" key="3">
    <source>
        <dbReference type="EMBL" id="CAF1528398.1"/>
    </source>
</evidence>
<dbReference type="Proteomes" id="UP000663834">
    <property type="component" value="Unassembled WGS sequence"/>
</dbReference>
<evidence type="ECO:0000256" key="1">
    <source>
        <dbReference type="SAM" id="SignalP"/>
    </source>
</evidence>
<organism evidence="4 7">
    <name type="scientific">Rotaria magnacalcarata</name>
    <dbReference type="NCBI Taxonomy" id="392030"/>
    <lineage>
        <taxon>Eukaryota</taxon>
        <taxon>Metazoa</taxon>
        <taxon>Spiralia</taxon>
        <taxon>Gnathifera</taxon>
        <taxon>Rotifera</taxon>
        <taxon>Eurotatoria</taxon>
        <taxon>Bdelloidea</taxon>
        <taxon>Philodinida</taxon>
        <taxon>Philodinidae</taxon>
        <taxon>Rotaria</taxon>
    </lineage>
</organism>
<name>A0A816LS38_9BILA</name>
<dbReference type="Proteomes" id="UP000663887">
    <property type="component" value="Unassembled WGS sequence"/>
</dbReference>
<evidence type="ECO:0000313" key="5">
    <source>
        <dbReference type="EMBL" id="CAF2069048.1"/>
    </source>
</evidence>